<keyword evidence="1" id="KW-0812">Transmembrane</keyword>
<proteinExistence type="predicted"/>
<evidence type="ECO:0000313" key="3">
    <source>
        <dbReference type="Proteomes" id="UP001223978"/>
    </source>
</evidence>
<dbReference type="Proteomes" id="UP001223978">
    <property type="component" value="Unassembled WGS sequence"/>
</dbReference>
<name>A0ABT6SCE4_9ACTN</name>
<protein>
    <recommendedName>
        <fullName evidence="4">DUF805 domain-containing protein</fullName>
    </recommendedName>
</protein>
<feature type="transmembrane region" description="Helical" evidence="1">
    <location>
        <begin position="86"/>
        <end position="105"/>
    </location>
</feature>
<comment type="caution">
    <text evidence="2">The sequence shown here is derived from an EMBL/GenBank/DDBJ whole genome shotgun (WGS) entry which is preliminary data.</text>
</comment>
<keyword evidence="1" id="KW-1133">Transmembrane helix</keyword>
<sequence length="261" mass="27678">MGDTDPLGETDPRRPAGWFRRAAARIRSALGGDRAQRSSAWLRRAASRIRDALTDDRLLVLLLLADLVTVLGASAIWLALGGDATTVGVTAGALLAFAAAMLPLIRRSDADGNRPLWPPFVLVVIPLAVLIVGLPALGAWAYLDSRAVDVKHRVTLAPEGPLKNGDRVNARVRADEPRPRLSITFAVTEHDPAAPVCVPSSELTVTLDAGSGKPQEQTGAADTGFTFDLGQGLTDVRLTIRLRAEQGCELDLSVASAQLDD</sequence>
<gene>
    <name evidence="2" type="ORF">QIS96_17605</name>
</gene>
<accession>A0ABT6SCE4</accession>
<reference evidence="2 3" key="1">
    <citation type="submission" date="2023-05" db="EMBL/GenBank/DDBJ databases">
        <title>Draft genome sequence of Streptomyces sp. B-S-A6 isolated from a cave soil in Thailand.</title>
        <authorList>
            <person name="Chamroensaksri N."/>
            <person name="Muangham S."/>
        </authorList>
    </citation>
    <scope>NUCLEOTIDE SEQUENCE [LARGE SCALE GENOMIC DNA]</scope>
    <source>
        <strain evidence="2 3">B-S-A6</strain>
    </source>
</reference>
<dbReference type="EMBL" id="JASCIQ010000017">
    <property type="protein sequence ID" value="MDI3405630.1"/>
    <property type="molecule type" value="Genomic_DNA"/>
</dbReference>
<evidence type="ECO:0000313" key="2">
    <source>
        <dbReference type="EMBL" id="MDI3405630.1"/>
    </source>
</evidence>
<keyword evidence="3" id="KW-1185">Reference proteome</keyword>
<feature type="transmembrane region" description="Helical" evidence="1">
    <location>
        <begin position="117"/>
        <end position="143"/>
    </location>
</feature>
<dbReference type="RefSeq" id="WP_282543569.1">
    <property type="nucleotide sequence ID" value="NZ_JASCIQ010000017.1"/>
</dbReference>
<keyword evidence="1" id="KW-0472">Membrane</keyword>
<evidence type="ECO:0000256" key="1">
    <source>
        <dbReference type="SAM" id="Phobius"/>
    </source>
</evidence>
<evidence type="ECO:0008006" key="4">
    <source>
        <dbReference type="Google" id="ProtNLM"/>
    </source>
</evidence>
<organism evidence="2 3">
    <name type="scientific">Streptomyces cavernicola</name>
    <dbReference type="NCBI Taxonomy" id="3043613"/>
    <lineage>
        <taxon>Bacteria</taxon>
        <taxon>Bacillati</taxon>
        <taxon>Actinomycetota</taxon>
        <taxon>Actinomycetes</taxon>
        <taxon>Kitasatosporales</taxon>
        <taxon>Streptomycetaceae</taxon>
        <taxon>Streptomyces</taxon>
    </lineage>
</organism>
<feature type="transmembrane region" description="Helical" evidence="1">
    <location>
        <begin position="58"/>
        <end position="80"/>
    </location>
</feature>